<feature type="binding site" evidence="6">
    <location>
        <begin position="86"/>
        <end position="89"/>
    </location>
    <ligand>
        <name>FMN</name>
        <dbReference type="ChEBI" id="CHEBI:58210"/>
    </ligand>
</feature>
<feature type="binding site" evidence="6">
    <location>
        <position position="35"/>
    </location>
    <ligand>
        <name>FMN</name>
        <dbReference type="ChEBI" id="CHEBI:58210"/>
    </ligand>
</feature>
<evidence type="ECO:0000256" key="2">
    <source>
        <dbReference type="ARBA" id="ARBA00022630"/>
    </source>
</evidence>
<dbReference type="RefSeq" id="WP_138246967.1">
    <property type="nucleotide sequence ID" value="NZ_CP040331.1"/>
</dbReference>
<dbReference type="OrthoDB" id="9540at2157"/>
<feature type="binding site" evidence="6">
    <location>
        <begin position="9"/>
        <end position="11"/>
    </location>
    <ligand>
        <name>FMN</name>
        <dbReference type="ChEBI" id="CHEBI:58210"/>
    </ligand>
</feature>
<keyword evidence="4 6" id="KW-0808">Transferase</keyword>
<geneLocation type="plasmid" evidence="9">
    <name>pnve500</name>
</geneLocation>
<name>A0A4P8WLU3_9EURY</name>
<dbReference type="InterPro" id="IPR036551">
    <property type="entry name" value="Flavin_trans-like"/>
</dbReference>
<dbReference type="NCBIfam" id="NF004685">
    <property type="entry name" value="PRK06029.1"/>
    <property type="match status" value="1"/>
</dbReference>
<feature type="binding site" evidence="6">
    <location>
        <position position="121"/>
    </location>
    <ligand>
        <name>FMN</name>
        <dbReference type="ChEBI" id="CHEBI:58210"/>
    </ligand>
</feature>
<comment type="catalytic activity">
    <reaction evidence="6">
        <text>dimethylallyl phosphate + FMNH2 = prenylated FMNH2 + phosphate</text>
        <dbReference type="Rhea" id="RHEA:37743"/>
        <dbReference type="ChEBI" id="CHEBI:43474"/>
        <dbReference type="ChEBI" id="CHEBI:57618"/>
        <dbReference type="ChEBI" id="CHEBI:87467"/>
        <dbReference type="ChEBI" id="CHEBI:88052"/>
        <dbReference type="EC" id="2.5.1.129"/>
    </reaction>
</comment>
<keyword evidence="1 6" id="KW-0637">Prenyltransferase</keyword>
<dbReference type="HAMAP" id="MF_01984">
    <property type="entry name" value="ubiX_pad"/>
    <property type="match status" value="1"/>
</dbReference>
<organism evidence="8 9">
    <name type="scientific">Natrinema versiforme</name>
    <dbReference type="NCBI Taxonomy" id="88724"/>
    <lineage>
        <taxon>Archaea</taxon>
        <taxon>Methanobacteriati</taxon>
        <taxon>Methanobacteriota</taxon>
        <taxon>Stenosarchaea group</taxon>
        <taxon>Halobacteria</taxon>
        <taxon>Halobacteriales</taxon>
        <taxon>Natrialbaceae</taxon>
        <taxon>Natrinema</taxon>
    </lineage>
</organism>
<dbReference type="EC" id="2.5.1.129" evidence="6"/>
<evidence type="ECO:0000256" key="5">
    <source>
        <dbReference type="ARBA" id="ARBA00060793"/>
    </source>
</evidence>
<accession>A0A4P8WLU3</accession>
<dbReference type="AlphaFoldDB" id="A0A4P8WLU3"/>
<dbReference type="SUPFAM" id="SSF52507">
    <property type="entry name" value="Homo-oligomeric flavin-containing Cys decarboxylases, HFCD"/>
    <property type="match status" value="1"/>
</dbReference>
<comment type="caution">
    <text evidence="6">Lacks conserved residue(s) required for the propagation of feature annotation.</text>
</comment>
<dbReference type="InterPro" id="IPR004507">
    <property type="entry name" value="UbiX-like"/>
</dbReference>
<dbReference type="Proteomes" id="UP000302218">
    <property type="component" value="Plasmid pNVE500"/>
</dbReference>
<evidence type="ECO:0000256" key="4">
    <source>
        <dbReference type="ARBA" id="ARBA00022679"/>
    </source>
</evidence>
<gene>
    <name evidence="6" type="primary">ubiX</name>
    <name evidence="8" type="ORF">FEJ81_19675</name>
</gene>
<dbReference type="Gene3D" id="3.40.50.1950">
    <property type="entry name" value="Flavin prenyltransferase-like"/>
    <property type="match status" value="1"/>
</dbReference>
<evidence type="ECO:0000259" key="7">
    <source>
        <dbReference type="Pfam" id="PF02441"/>
    </source>
</evidence>
<dbReference type="InterPro" id="IPR003382">
    <property type="entry name" value="Flavoprotein"/>
</dbReference>
<proteinExistence type="inferred from homology"/>
<dbReference type="GeneID" id="40267543"/>
<sequence>MKLIIGITGASGIQYGAALVRLLEQTDVESHLIISKNARYVMSIETDLQPSTIEERADVVHNPNDIGACIASGSFNFDGMIVCPCSMKTLGYMANGIGEGLIPRAADVCLKEGRDLLVVFRESPLSHTHVENMGKLSQAGAIVAPAAPGFYTDPESIDELIDEFAAKMLDRIGVEADELTRWEGH</sequence>
<feature type="binding site" evidence="6">
    <location>
        <position position="151"/>
    </location>
    <ligand>
        <name>dimethylallyl phosphate</name>
        <dbReference type="ChEBI" id="CHEBI:88052"/>
    </ligand>
</feature>
<dbReference type="GO" id="GO:0106141">
    <property type="term" value="F:flavin prenyltransferase activity"/>
    <property type="evidence" value="ECO:0007669"/>
    <property type="project" value="UniProtKB-EC"/>
</dbReference>
<keyword evidence="2 6" id="KW-0285">Flavoprotein</keyword>
<keyword evidence="8" id="KW-0614">Plasmid</keyword>
<keyword evidence="3 6" id="KW-0288">FMN</keyword>
<protein>
    <recommendedName>
        <fullName evidence="6">Flavin prenyltransferase UbiX</fullName>
        <ecNumber evidence="6">2.5.1.129</ecNumber>
    </recommendedName>
</protein>
<evidence type="ECO:0000256" key="3">
    <source>
        <dbReference type="ARBA" id="ARBA00022643"/>
    </source>
</evidence>
<evidence type="ECO:0000313" key="9">
    <source>
        <dbReference type="Proteomes" id="UP000302218"/>
    </source>
</evidence>
<dbReference type="NCBIfam" id="TIGR00421">
    <property type="entry name" value="ubiX_pad"/>
    <property type="match status" value="1"/>
</dbReference>
<evidence type="ECO:0000313" key="8">
    <source>
        <dbReference type="EMBL" id="QCS44539.1"/>
    </source>
</evidence>
<dbReference type="EMBL" id="CP040331">
    <property type="protein sequence ID" value="QCS44539.1"/>
    <property type="molecule type" value="Genomic_DNA"/>
</dbReference>
<comment type="function">
    <text evidence="6">Flavin prenyltransferase that catalyzes the synthesis of the prenylated FMN cofactor (prenyl-FMN) for 4-hydroxy-3-polyprenylbenzoic acid decarboxylase UbiD. The prenyltransferase is metal-independent and links a dimethylallyl moiety from dimethylallyl monophosphate (DMAP) to the flavin N5 and C6 atoms of FMN.</text>
</comment>
<evidence type="ECO:0000256" key="1">
    <source>
        <dbReference type="ARBA" id="ARBA00022602"/>
    </source>
</evidence>
<feature type="domain" description="Flavoprotein" evidence="7">
    <location>
        <begin position="1"/>
        <end position="163"/>
    </location>
</feature>
<comment type="similarity">
    <text evidence="5 6">Belongs to the UbiX/PAD1 family.</text>
</comment>
<feature type="binding site" evidence="6">
    <location>
        <position position="167"/>
    </location>
    <ligand>
        <name>dimethylallyl phosphate</name>
        <dbReference type="ChEBI" id="CHEBI:88052"/>
    </ligand>
</feature>
<reference evidence="9" key="1">
    <citation type="submission" date="2019-05" db="EMBL/GenBank/DDBJ databases">
        <title>Genome sequence and methylation pattern of the halophilic Archaeon Natrinema versiforme BOL5-4.</title>
        <authorList>
            <person name="DasSarma P."/>
            <person name="Anton B.P."/>
            <person name="DasSarma S.L."/>
            <person name="Martinez F.L."/>
            <person name="Guzman D."/>
            <person name="Roberts R.J."/>
            <person name="DasSarma S."/>
        </authorList>
    </citation>
    <scope>NUCLEOTIDE SEQUENCE [LARGE SCALE GENOMIC DNA]</scope>
    <source>
        <strain evidence="9">BOL5-4</strain>
        <plasmid evidence="9">pnve500</plasmid>
    </source>
</reference>
<evidence type="ECO:0000256" key="6">
    <source>
        <dbReference type="HAMAP-Rule" id="MF_01984"/>
    </source>
</evidence>
<dbReference type="Pfam" id="PF02441">
    <property type="entry name" value="Flavoprotein"/>
    <property type="match status" value="1"/>
</dbReference>
<dbReference type="FunFam" id="3.40.50.1950:FF:000001">
    <property type="entry name" value="Flavin prenyltransferase UbiX"/>
    <property type="match status" value="1"/>
</dbReference>
<dbReference type="KEGG" id="nvr:FEJ81_19675"/>